<keyword evidence="7 16" id="KW-0732">Signal</keyword>
<dbReference type="GO" id="GO:0015344">
    <property type="term" value="F:siderophore uptake transmembrane transporter activity"/>
    <property type="evidence" value="ECO:0007669"/>
    <property type="project" value="TreeGrafter"/>
</dbReference>
<keyword evidence="4 14" id="KW-1134">Transmembrane beta strand</keyword>
<keyword evidence="12 19" id="KW-0675">Receptor</keyword>
<evidence type="ECO:0000256" key="7">
    <source>
        <dbReference type="ARBA" id="ARBA00022729"/>
    </source>
</evidence>
<dbReference type="FunFam" id="2.170.130.10:FF:000010">
    <property type="entry name" value="Ferripyoverdine receptor"/>
    <property type="match status" value="1"/>
</dbReference>
<dbReference type="NCBIfam" id="TIGR01783">
    <property type="entry name" value="TonB-siderophor"/>
    <property type="match status" value="1"/>
</dbReference>
<evidence type="ECO:0000313" key="19">
    <source>
        <dbReference type="EMBL" id="RRN45022.1"/>
    </source>
</evidence>
<dbReference type="CDD" id="cd01347">
    <property type="entry name" value="ligand_gated_channel"/>
    <property type="match status" value="1"/>
</dbReference>
<evidence type="ECO:0000256" key="2">
    <source>
        <dbReference type="ARBA" id="ARBA00009810"/>
    </source>
</evidence>
<comment type="similarity">
    <text evidence="2 14 15">Belongs to the TonB-dependent receptor family.</text>
</comment>
<dbReference type="Gene3D" id="2.170.130.10">
    <property type="entry name" value="TonB-dependent receptor, plug domain"/>
    <property type="match status" value="1"/>
</dbReference>
<keyword evidence="3 14" id="KW-0813">Transport</keyword>
<keyword evidence="9" id="KW-0406">Ion transport</keyword>
<evidence type="ECO:0000256" key="11">
    <source>
        <dbReference type="ARBA" id="ARBA00023136"/>
    </source>
</evidence>
<evidence type="ECO:0000256" key="10">
    <source>
        <dbReference type="ARBA" id="ARBA00023077"/>
    </source>
</evidence>
<evidence type="ECO:0000256" key="15">
    <source>
        <dbReference type="RuleBase" id="RU003357"/>
    </source>
</evidence>
<dbReference type="GO" id="GO:0009279">
    <property type="term" value="C:cell outer membrane"/>
    <property type="evidence" value="ECO:0007669"/>
    <property type="project" value="UniProtKB-SubCell"/>
</dbReference>
<dbReference type="PROSITE" id="PS52016">
    <property type="entry name" value="TONB_DEPENDENT_REC_3"/>
    <property type="match status" value="1"/>
</dbReference>
<evidence type="ECO:0000256" key="14">
    <source>
        <dbReference type="PROSITE-ProRule" id="PRU01360"/>
    </source>
</evidence>
<keyword evidence="11 14" id="KW-0472">Membrane</keyword>
<keyword evidence="20" id="KW-1185">Reference proteome</keyword>
<proteinExistence type="inferred from homology"/>
<gene>
    <name evidence="19" type="ORF">EHV23_01820</name>
</gene>
<dbReference type="PANTHER" id="PTHR32552:SF74">
    <property type="entry name" value="HYDROXAMATE SIDEROPHORE RECEPTOR FHUE"/>
    <property type="match status" value="1"/>
</dbReference>
<dbReference type="InterPro" id="IPR036942">
    <property type="entry name" value="Beta-barrel_TonB_sf"/>
</dbReference>
<organism evidence="19 20">
    <name type="scientific">Lautropia dentalis</name>
    <dbReference type="NCBI Taxonomy" id="2490857"/>
    <lineage>
        <taxon>Bacteria</taxon>
        <taxon>Pseudomonadati</taxon>
        <taxon>Pseudomonadota</taxon>
        <taxon>Betaproteobacteria</taxon>
        <taxon>Burkholderiales</taxon>
        <taxon>Burkholderiaceae</taxon>
        <taxon>Lautropia</taxon>
    </lineage>
</organism>
<name>A0A426FQP6_9BURK</name>
<evidence type="ECO:0000259" key="18">
    <source>
        <dbReference type="Pfam" id="PF07715"/>
    </source>
</evidence>
<evidence type="ECO:0000256" key="16">
    <source>
        <dbReference type="SAM" id="SignalP"/>
    </source>
</evidence>
<dbReference type="PANTHER" id="PTHR32552">
    <property type="entry name" value="FERRICHROME IRON RECEPTOR-RELATED"/>
    <property type="match status" value="1"/>
</dbReference>
<keyword evidence="6 14" id="KW-0812">Transmembrane</keyword>
<evidence type="ECO:0000256" key="8">
    <source>
        <dbReference type="ARBA" id="ARBA00023004"/>
    </source>
</evidence>
<dbReference type="InterPro" id="IPR012910">
    <property type="entry name" value="Plug_dom"/>
</dbReference>
<dbReference type="GO" id="GO:0015891">
    <property type="term" value="P:siderophore transport"/>
    <property type="evidence" value="ECO:0007669"/>
    <property type="project" value="InterPro"/>
</dbReference>
<feature type="domain" description="TonB-dependent receptor plug" evidence="18">
    <location>
        <begin position="82"/>
        <end position="186"/>
    </location>
</feature>
<sequence>MASLPVRFIRSRSLVRSGMLLPLLAAASFAHAQEVADAGEAGDTALGEVIVVGKVKTDKTEKSNSYTTSMMSTTTGLELSSRETPQSVSVVMQKQMKDQGISRLSDAMRQTTGINVVQDSTRTRFQSRGFYIDQIEEDGIASQVPGSASNPYRSASTLTDMVVYDHIEVLRGAAGLTQGNGEPGGTINAVRKKPTARLQANAMASAARWDRYRVEGDVSGPLNDSRSVRGRLVMAGEKDRSFKDIVHGDLGVIYGVVDADVGDSALVTAGVVYQRENDMPDPFGVPMGEGRTELNLPRATYLGAAWNDTKTTKLNPFVEFDYYLNDDWKFNAKLNYIDTKSDQMFGALANLGSRFTGVGANGLLPVNNLQQYNNDGKDLGFMARATGKYELLGRKHDLFVTLSASTQKEDSRWRRVTNSTQYNIWGFDHGVIVNPDWNDYSQLNLNATYHNEVKQHGLSLGSRFNFTDAWHLLAGMRYAGVKTSGNSYFTWFNGAADNDYTASRVVNKKKVSPYLGLTWDFSGTSSAYVSWTEIFKPQSSVDASNNVLKPVVGHNAEIGTKSSFLDERLNLSFALFQITQTNRAMTVAGQRYSVPEGKVRSRGFEVELSGEVTPDWNVFAGYTFNRSKFMRTESTTYSYGTNFSKHTPKHMLRAYTSYKLPGELNQWSVGGGFETQSDIDSLGSVPQGGYTIWNANVHYDIDRNFRVSVVGRNLTDKRYYLPQKTRYPGGNNFFGEPRNLMLQVHWKLN</sequence>
<accession>A0A426FQP6</accession>
<evidence type="ECO:0000256" key="4">
    <source>
        <dbReference type="ARBA" id="ARBA00022452"/>
    </source>
</evidence>
<keyword evidence="8" id="KW-0408">Iron</keyword>
<keyword evidence="5" id="KW-0410">Iron transport</keyword>
<evidence type="ECO:0000256" key="9">
    <source>
        <dbReference type="ARBA" id="ARBA00023065"/>
    </source>
</evidence>
<comment type="subcellular location">
    <subcellularLocation>
        <location evidence="1 14">Cell outer membrane</location>
        <topology evidence="1 14">Multi-pass membrane protein</topology>
    </subcellularLocation>
</comment>
<evidence type="ECO:0000256" key="12">
    <source>
        <dbReference type="ARBA" id="ARBA00023170"/>
    </source>
</evidence>
<feature type="chain" id="PRO_5019489791" evidence="16">
    <location>
        <begin position="33"/>
        <end position="749"/>
    </location>
</feature>
<reference evidence="19 20" key="1">
    <citation type="submission" date="2018-11" db="EMBL/GenBank/DDBJ databases">
        <title>Genome sequencing of Lautropia sp. KCOM 2505 (= ChDC F240).</title>
        <authorList>
            <person name="Kook J.-K."/>
            <person name="Park S.-N."/>
            <person name="Lim Y.K."/>
        </authorList>
    </citation>
    <scope>NUCLEOTIDE SEQUENCE [LARGE SCALE GENOMIC DNA]</scope>
    <source>
        <strain evidence="19 20">KCOM 2505</strain>
    </source>
</reference>
<evidence type="ECO:0000256" key="5">
    <source>
        <dbReference type="ARBA" id="ARBA00022496"/>
    </source>
</evidence>
<evidence type="ECO:0000259" key="17">
    <source>
        <dbReference type="Pfam" id="PF00593"/>
    </source>
</evidence>
<keyword evidence="10 15" id="KW-0798">TonB box</keyword>
<dbReference type="Pfam" id="PF07715">
    <property type="entry name" value="Plug"/>
    <property type="match status" value="1"/>
</dbReference>
<comment type="caution">
    <text evidence="19">The sequence shown here is derived from an EMBL/GenBank/DDBJ whole genome shotgun (WGS) entry which is preliminary data.</text>
</comment>
<evidence type="ECO:0000256" key="6">
    <source>
        <dbReference type="ARBA" id="ARBA00022692"/>
    </source>
</evidence>
<dbReference type="Proteomes" id="UP000270261">
    <property type="component" value="Unassembled WGS sequence"/>
</dbReference>
<protein>
    <submittedName>
        <fullName evidence="19">TonB-dependent siderophore receptor</fullName>
    </submittedName>
</protein>
<dbReference type="InterPro" id="IPR039426">
    <property type="entry name" value="TonB-dep_rcpt-like"/>
</dbReference>
<evidence type="ECO:0000256" key="1">
    <source>
        <dbReference type="ARBA" id="ARBA00004571"/>
    </source>
</evidence>
<evidence type="ECO:0000256" key="13">
    <source>
        <dbReference type="ARBA" id="ARBA00023237"/>
    </source>
</evidence>
<dbReference type="EMBL" id="RRUE01000001">
    <property type="protein sequence ID" value="RRN45022.1"/>
    <property type="molecule type" value="Genomic_DNA"/>
</dbReference>
<feature type="domain" description="TonB-dependent receptor-like beta-barrel" evidence="17">
    <location>
        <begin position="294"/>
        <end position="714"/>
    </location>
</feature>
<evidence type="ECO:0000256" key="3">
    <source>
        <dbReference type="ARBA" id="ARBA00022448"/>
    </source>
</evidence>
<keyword evidence="13 14" id="KW-0998">Cell outer membrane</keyword>
<dbReference type="Gene3D" id="2.40.170.20">
    <property type="entry name" value="TonB-dependent receptor, beta-barrel domain"/>
    <property type="match status" value="1"/>
</dbReference>
<dbReference type="SUPFAM" id="SSF56935">
    <property type="entry name" value="Porins"/>
    <property type="match status" value="1"/>
</dbReference>
<dbReference type="InterPro" id="IPR010105">
    <property type="entry name" value="TonB_sidphr_rcpt"/>
</dbReference>
<dbReference type="InterPro" id="IPR037066">
    <property type="entry name" value="Plug_dom_sf"/>
</dbReference>
<dbReference type="GO" id="GO:0038023">
    <property type="term" value="F:signaling receptor activity"/>
    <property type="evidence" value="ECO:0007669"/>
    <property type="project" value="InterPro"/>
</dbReference>
<dbReference type="InterPro" id="IPR000531">
    <property type="entry name" value="Beta-barrel_TonB"/>
</dbReference>
<feature type="signal peptide" evidence="16">
    <location>
        <begin position="1"/>
        <end position="32"/>
    </location>
</feature>
<evidence type="ECO:0000313" key="20">
    <source>
        <dbReference type="Proteomes" id="UP000270261"/>
    </source>
</evidence>
<dbReference type="AlphaFoldDB" id="A0A426FQP6"/>
<dbReference type="Pfam" id="PF00593">
    <property type="entry name" value="TonB_dep_Rec_b-barrel"/>
    <property type="match status" value="1"/>
</dbReference>